<dbReference type="EMBL" id="JAIVFQ010000013">
    <property type="protein sequence ID" value="MCC5599897.1"/>
    <property type="molecule type" value="Genomic_DNA"/>
</dbReference>
<evidence type="ECO:0000313" key="8">
    <source>
        <dbReference type="Proteomes" id="UP001199525"/>
    </source>
</evidence>
<dbReference type="InterPro" id="IPR001204">
    <property type="entry name" value="Phos_transporter"/>
</dbReference>
<evidence type="ECO:0000313" key="7">
    <source>
        <dbReference type="EMBL" id="MCC5599897.1"/>
    </source>
</evidence>
<evidence type="ECO:0000256" key="4">
    <source>
        <dbReference type="ARBA" id="ARBA00022989"/>
    </source>
</evidence>
<keyword evidence="8" id="KW-1185">Reference proteome</keyword>
<evidence type="ECO:0000256" key="1">
    <source>
        <dbReference type="ARBA" id="ARBA00004141"/>
    </source>
</evidence>
<comment type="caution">
    <text evidence="7">The sequence shown here is derived from an EMBL/GenBank/DDBJ whole genome shotgun (WGS) entry which is preliminary data.</text>
</comment>
<keyword evidence="5 6" id="KW-0472">Membrane</keyword>
<accession>A0ABS8I782</accession>
<feature type="transmembrane region" description="Helical" evidence="6">
    <location>
        <begin position="291"/>
        <end position="317"/>
    </location>
</feature>
<keyword evidence="4 6" id="KW-1133">Transmembrane helix</keyword>
<comment type="subcellular location">
    <subcellularLocation>
        <location evidence="1">Membrane</location>
        <topology evidence="1">Multi-pass membrane protein</topology>
    </subcellularLocation>
</comment>
<protein>
    <submittedName>
        <fullName evidence="7">Inorganic phosphate transporter family protein</fullName>
    </submittedName>
</protein>
<organism evidence="7 8">
    <name type="scientific">Nostoc favosum CHAB5714</name>
    <dbReference type="NCBI Taxonomy" id="2780399"/>
    <lineage>
        <taxon>Bacteria</taxon>
        <taxon>Bacillati</taxon>
        <taxon>Cyanobacteriota</taxon>
        <taxon>Cyanophyceae</taxon>
        <taxon>Nostocales</taxon>
        <taxon>Nostocaceae</taxon>
        <taxon>Nostoc</taxon>
        <taxon>Nostoc favosum</taxon>
    </lineage>
</organism>
<gene>
    <name evidence="7" type="ORF">LC586_11830</name>
</gene>
<keyword evidence="2" id="KW-0813">Transport</keyword>
<evidence type="ECO:0000256" key="3">
    <source>
        <dbReference type="ARBA" id="ARBA00022692"/>
    </source>
</evidence>
<feature type="transmembrane region" description="Helical" evidence="6">
    <location>
        <begin position="246"/>
        <end position="265"/>
    </location>
</feature>
<feature type="transmembrane region" description="Helical" evidence="6">
    <location>
        <begin position="135"/>
        <end position="160"/>
    </location>
</feature>
<dbReference type="Proteomes" id="UP001199525">
    <property type="component" value="Unassembled WGS sequence"/>
</dbReference>
<dbReference type="PANTHER" id="PTHR11101:SF80">
    <property type="entry name" value="PHOSPHATE TRANSPORTER"/>
    <property type="match status" value="1"/>
</dbReference>
<name>A0ABS8I782_9NOSO</name>
<dbReference type="Pfam" id="PF01384">
    <property type="entry name" value="PHO4"/>
    <property type="match status" value="1"/>
</dbReference>
<dbReference type="PANTHER" id="PTHR11101">
    <property type="entry name" value="PHOSPHATE TRANSPORTER"/>
    <property type="match status" value="1"/>
</dbReference>
<feature type="transmembrane region" description="Helical" evidence="6">
    <location>
        <begin position="196"/>
        <end position="225"/>
    </location>
</feature>
<evidence type="ECO:0000256" key="2">
    <source>
        <dbReference type="ARBA" id="ARBA00022448"/>
    </source>
</evidence>
<feature type="transmembrane region" description="Helical" evidence="6">
    <location>
        <begin position="172"/>
        <end position="190"/>
    </location>
</feature>
<evidence type="ECO:0000256" key="6">
    <source>
        <dbReference type="SAM" id="Phobius"/>
    </source>
</evidence>
<feature type="transmembrane region" description="Helical" evidence="6">
    <location>
        <begin position="84"/>
        <end position="104"/>
    </location>
</feature>
<evidence type="ECO:0000256" key="5">
    <source>
        <dbReference type="ARBA" id="ARBA00023136"/>
    </source>
</evidence>
<dbReference type="RefSeq" id="WP_229484713.1">
    <property type="nucleotide sequence ID" value="NZ_JAIVFQ010000013.1"/>
</dbReference>
<feature type="transmembrane region" description="Helical" evidence="6">
    <location>
        <begin position="42"/>
        <end position="63"/>
    </location>
</feature>
<reference evidence="7 8" key="1">
    <citation type="journal article" date="2021" name="Microorganisms">
        <title>Genome Evolution of Filamentous Cyanobacterium Nostoc Species: From Facultative Symbiosis to Free Living.</title>
        <authorList>
            <person name="Huo D."/>
            <person name="Li H."/>
            <person name="Cai F."/>
            <person name="Guo X."/>
            <person name="Qiao Z."/>
            <person name="Wang W."/>
            <person name="Yu G."/>
            <person name="Li R."/>
        </authorList>
    </citation>
    <scope>NUCLEOTIDE SEQUENCE [LARGE SCALE GENOMIC DNA]</scope>
    <source>
        <strain evidence="7 8">CHAB 5714</strain>
    </source>
</reference>
<proteinExistence type="predicted"/>
<keyword evidence="3 6" id="KW-0812">Transmembrane</keyword>
<sequence length="319" mass="33348">MLLISLFIATLFLAYSNGANDNFKGVATLFGSRTSSYQTAILWATFTTLAGAVAATFLANTLITNFSGKGLVPDAIANSPEFHLAVAIAAGLTVLIATFMGFPISTTHSLTGALVGAGLVAIGLKVNFAALGTSFILPLLLSPIIAIPLGAGIYSLSGYINSKWNLSLNQKMIDIFHFISAGIVSFARGLNDTPKIFSLILVIEYFSIQGGMITIAIAMALGGLLNSQKVAVTMSEKITSLNHTQGLSANIVTAILVIAASRFGLPVSTTHVAVGSIFGVGLTGKKANMRVFYQILLSWVLTLPTAAIISAITYRLLQG</sequence>